<evidence type="ECO:0000313" key="2">
    <source>
        <dbReference type="EMBL" id="GIG20628.1"/>
    </source>
</evidence>
<dbReference type="Pfam" id="PF19410">
    <property type="entry name" value="DUF5980"/>
    <property type="match status" value="1"/>
</dbReference>
<comment type="caution">
    <text evidence="2">The sequence shown here is derived from an EMBL/GenBank/DDBJ whole genome shotgun (WGS) entry which is preliminary data.</text>
</comment>
<organism evidence="2 3">
    <name type="scientific">Cellulomonas chitinilytica</name>
    <dbReference type="NCBI Taxonomy" id="398759"/>
    <lineage>
        <taxon>Bacteria</taxon>
        <taxon>Bacillati</taxon>
        <taxon>Actinomycetota</taxon>
        <taxon>Actinomycetes</taxon>
        <taxon>Micrococcales</taxon>
        <taxon>Cellulomonadaceae</taxon>
        <taxon>Cellulomonas</taxon>
    </lineage>
</organism>
<keyword evidence="1" id="KW-0732">Signal</keyword>
<feature type="chain" id="PRO_5037503618" evidence="1">
    <location>
        <begin position="28"/>
        <end position="140"/>
    </location>
</feature>
<feature type="signal peptide" evidence="1">
    <location>
        <begin position="1"/>
        <end position="27"/>
    </location>
</feature>
<dbReference type="AlphaFoldDB" id="A0A919NZP4"/>
<accession>A0A919NZP4</accession>
<dbReference type="RefSeq" id="WP_203750335.1">
    <property type="nucleotide sequence ID" value="NZ_BONK01000004.1"/>
</dbReference>
<sequence>MDRRRIVWTLILSALLLGLVGTTPASAAGTWQLIDNHQRTCVVSTRGGTSYFGIWVKGTWTHQIDVGASALPAGASTSTFYAPVPPGSSDGVGSLAYVAVAVPAGTAVGTYTASLWASDARSTDRVPITLVVNATSCRRY</sequence>
<dbReference type="InterPro" id="IPR046023">
    <property type="entry name" value="DUF5980"/>
</dbReference>
<dbReference type="EMBL" id="BONK01000004">
    <property type="protein sequence ID" value="GIG20628.1"/>
    <property type="molecule type" value="Genomic_DNA"/>
</dbReference>
<dbReference type="Proteomes" id="UP000632740">
    <property type="component" value="Unassembled WGS sequence"/>
</dbReference>
<keyword evidence="3" id="KW-1185">Reference proteome</keyword>
<evidence type="ECO:0000256" key="1">
    <source>
        <dbReference type="SAM" id="SignalP"/>
    </source>
</evidence>
<name>A0A919NZP4_9CELL</name>
<reference evidence="2" key="1">
    <citation type="submission" date="2021-01" db="EMBL/GenBank/DDBJ databases">
        <title>Whole genome shotgun sequence of Cellulomonas chitinilytica NBRC 110799.</title>
        <authorList>
            <person name="Komaki H."/>
            <person name="Tamura T."/>
        </authorList>
    </citation>
    <scope>NUCLEOTIDE SEQUENCE</scope>
    <source>
        <strain evidence="2">NBRC 110799</strain>
    </source>
</reference>
<evidence type="ECO:0000313" key="3">
    <source>
        <dbReference type="Proteomes" id="UP000632740"/>
    </source>
</evidence>
<gene>
    <name evidence="2" type="ORF">Cch01nite_13520</name>
</gene>
<protein>
    <submittedName>
        <fullName evidence="2">Uncharacterized protein</fullName>
    </submittedName>
</protein>
<proteinExistence type="predicted"/>